<dbReference type="Gene3D" id="1.25.40.20">
    <property type="entry name" value="Ankyrin repeat-containing domain"/>
    <property type="match status" value="1"/>
</dbReference>
<accession>A0ABR1I7H9</accession>
<feature type="region of interest" description="Disordered" evidence="4">
    <location>
        <begin position="41"/>
        <end position="63"/>
    </location>
</feature>
<feature type="compositionally biased region" description="Polar residues" evidence="4">
    <location>
        <begin position="54"/>
        <end position="63"/>
    </location>
</feature>
<sequence length="169" mass="18025">MAGDKALSRFNQQPDDHTYVLQAAARGGSEPIVRYMLSSGMKAGPRTEGGASVTPDTPETTGTPLPYAVWEEDSSMISDLLERGADANQRGTVFGRTKSTFPLLLAIEKGNLDIVSQLIHAGAKVDDQDVEGFSLLHIAAAGKDGRMNCIEAVSGDVYSYNHPVTNATR</sequence>
<proteinExistence type="predicted"/>
<evidence type="ECO:0000313" key="5">
    <source>
        <dbReference type="EMBL" id="KAK7429549.1"/>
    </source>
</evidence>
<dbReference type="PROSITE" id="PS50297">
    <property type="entry name" value="ANK_REP_REGION"/>
    <property type="match status" value="1"/>
</dbReference>
<evidence type="ECO:0000256" key="4">
    <source>
        <dbReference type="SAM" id="MobiDB-lite"/>
    </source>
</evidence>
<evidence type="ECO:0000256" key="2">
    <source>
        <dbReference type="ARBA" id="ARBA00023043"/>
    </source>
</evidence>
<dbReference type="PANTHER" id="PTHR24198">
    <property type="entry name" value="ANKYRIN REPEAT AND PROTEIN KINASE DOMAIN-CONTAINING PROTEIN"/>
    <property type="match status" value="1"/>
</dbReference>
<feature type="repeat" description="ANK" evidence="3">
    <location>
        <begin position="60"/>
        <end position="92"/>
    </location>
</feature>
<evidence type="ECO:0000313" key="6">
    <source>
        <dbReference type="Proteomes" id="UP001498421"/>
    </source>
</evidence>
<gene>
    <name evidence="5" type="ORF">QQZ08_003928</name>
</gene>
<dbReference type="PANTHER" id="PTHR24198:SF165">
    <property type="entry name" value="ANKYRIN REPEAT-CONTAINING PROTEIN-RELATED"/>
    <property type="match status" value="1"/>
</dbReference>
<evidence type="ECO:0000256" key="1">
    <source>
        <dbReference type="ARBA" id="ARBA00022737"/>
    </source>
</evidence>
<dbReference type="EMBL" id="JAZAVK010000028">
    <property type="protein sequence ID" value="KAK7429549.1"/>
    <property type="molecule type" value="Genomic_DNA"/>
</dbReference>
<keyword evidence="1" id="KW-0677">Repeat</keyword>
<feature type="repeat" description="ANK" evidence="3">
    <location>
        <begin position="98"/>
        <end position="130"/>
    </location>
</feature>
<dbReference type="InterPro" id="IPR002110">
    <property type="entry name" value="Ankyrin_rpt"/>
</dbReference>
<comment type="caution">
    <text evidence="5">The sequence shown here is derived from an EMBL/GenBank/DDBJ whole genome shotgun (WGS) entry which is preliminary data.</text>
</comment>
<keyword evidence="2 3" id="KW-0040">ANK repeat</keyword>
<dbReference type="SUPFAM" id="SSF48403">
    <property type="entry name" value="Ankyrin repeat"/>
    <property type="match status" value="1"/>
</dbReference>
<reference evidence="5 6" key="1">
    <citation type="journal article" date="2025" name="Microbiol. Resour. Announc.">
        <title>Draft genome sequences for Neonectria magnoliae and Neonectria punicea, canker pathogens of Liriodendron tulipifera and Acer saccharum in West Virginia.</title>
        <authorList>
            <person name="Petronek H.M."/>
            <person name="Kasson M.T."/>
            <person name="Metheny A.M."/>
            <person name="Stauder C.M."/>
            <person name="Lovett B."/>
            <person name="Lynch S.C."/>
            <person name="Garnas J.R."/>
            <person name="Kasson L.R."/>
            <person name="Stajich J.E."/>
        </authorList>
    </citation>
    <scope>NUCLEOTIDE SEQUENCE [LARGE SCALE GENOMIC DNA]</scope>
    <source>
        <strain evidence="5 6">NRRL 64651</strain>
    </source>
</reference>
<dbReference type="PROSITE" id="PS50088">
    <property type="entry name" value="ANK_REPEAT"/>
    <property type="match status" value="2"/>
</dbReference>
<protein>
    <recommendedName>
        <fullName evidence="7">Ankyrin</fullName>
    </recommendedName>
</protein>
<dbReference type="Proteomes" id="UP001498421">
    <property type="component" value="Unassembled WGS sequence"/>
</dbReference>
<organism evidence="5 6">
    <name type="scientific">Neonectria magnoliae</name>
    <dbReference type="NCBI Taxonomy" id="2732573"/>
    <lineage>
        <taxon>Eukaryota</taxon>
        <taxon>Fungi</taxon>
        <taxon>Dikarya</taxon>
        <taxon>Ascomycota</taxon>
        <taxon>Pezizomycotina</taxon>
        <taxon>Sordariomycetes</taxon>
        <taxon>Hypocreomycetidae</taxon>
        <taxon>Hypocreales</taxon>
        <taxon>Nectriaceae</taxon>
        <taxon>Neonectria</taxon>
    </lineage>
</organism>
<evidence type="ECO:0000256" key="3">
    <source>
        <dbReference type="PROSITE-ProRule" id="PRU00023"/>
    </source>
</evidence>
<evidence type="ECO:0008006" key="7">
    <source>
        <dbReference type="Google" id="ProtNLM"/>
    </source>
</evidence>
<name>A0ABR1I7H9_9HYPO</name>
<keyword evidence="6" id="KW-1185">Reference proteome</keyword>
<dbReference type="InterPro" id="IPR036770">
    <property type="entry name" value="Ankyrin_rpt-contain_sf"/>
</dbReference>
<dbReference type="Pfam" id="PF13637">
    <property type="entry name" value="Ank_4"/>
    <property type="match status" value="1"/>
</dbReference>